<keyword evidence="5 7" id="KW-0472">Membrane</keyword>
<dbReference type="InterPro" id="IPR001594">
    <property type="entry name" value="Palmitoyltrfase_DHHC"/>
</dbReference>
<comment type="catalytic activity">
    <reaction evidence="7">
        <text>L-cysteinyl-[protein] + hexadecanoyl-CoA = S-hexadecanoyl-L-cysteinyl-[protein] + CoA</text>
        <dbReference type="Rhea" id="RHEA:36683"/>
        <dbReference type="Rhea" id="RHEA-COMP:10131"/>
        <dbReference type="Rhea" id="RHEA-COMP:11032"/>
        <dbReference type="ChEBI" id="CHEBI:29950"/>
        <dbReference type="ChEBI" id="CHEBI:57287"/>
        <dbReference type="ChEBI" id="CHEBI:57379"/>
        <dbReference type="ChEBI" id="CHEBI:74151"/>
        <dbReference type="EC" id="2.3.1.225"/>
    </reaction>
</comment>
<comment type="similarity">
    <text evidence="7">Belongs to the DHHC palmitoyltransferase family.</text>
</comment>
<reference evidence="9" key="1">
    <citation type="submission" date="2025-08" db="UniProtKB">
        <authorList>
            <consortium name="Ensembl"/>
        </authorList>
    </citation>
    <scope>IDENTIFICATION</scope>
</reference>
<keyword evidence="4 7" id="KW-1133">Transmembrane helix</keyword>
<protein>
    <recommendedName>
        <fullName evidence="7">Palmitoyltransferase</fullName>
        <ecNumber evidence="7">2.3.1.225</ecNumber>
    </recommendedName>
</protein>
<evidence type="ECO:0000259" key="8">
    <source>
        <dbReference type="Pfam" id="PF01529"/>
    </source>
</evidence>
<dbReference type="GO" id="GO:0019706">
    <property type="term" value="F:protein-cysteine S-palmitoyltransferase activity"/>
    <property type="evidence" value="ECO:0007669"/>
    <property type="project" value="UniProtKB-EC"/>
</dbReference>
<keyword evidence="6 7" id="KW-0012">Acyltransferase</keyword>
<dbReference type="AlphaFoldDB" id="A0A8C4WW27"/>
<dbReference type="InterPro" id="IPR039859">
    <property type="entry name" value="PFA4/ZDH16/20/ERF2-like"/>
</dbReference>
<keyword evidence="10" id="KW-1185">Reference proteome</keyword>
<evidence type="ECO:0000256" key="6">
    <source>
        <dbReference type="ARBA" id="ARBA00023315"/>
    </source>
</evidence>
<evidence type="ECO:0000256" key="2">
    <source>
        <dbReference type="ARBA" id="ARBA00022679"/>
    </source>
</evidence>
<feature type="transmembrane region" description="Helical" evidence="7">
    <location>
        <begin position="187"/>
        <end position="207"/>
    </location>
</feature>
<evidence type="ECO:0000313" key="9">
    <source>
        <dbReference type="Ensembl" id="ENSEBUP00000014969.1"/>
    </source>
</evidence>
<dbReference type="Ensembl" id="ENSEBUT00000015546.1">
    <property type="protein sequence ID" value="ENSEBUP00000014969.1"/>
    <property type="gene ID" value="ENSEBUG00000009438.1"/>
</dbReference>
<dbReference type="EC" id="2.3.1.225" evidence="7"/>
<accession>A0A8C4WW27</accession>
<dbReference type="PROSITE" id="PS50216">
    <property type="entry name" value="DHHC"/>
    <property type="match status" value="1"/>
</dbReference>
<reference evidence="9" key="2">
    <citation type="submission" date="2025-09" db="UniProtKB">
        <authorList>
            <consortium name="Ensembl"/>
        </authorList>
    </citation>
    <scope>IDENTIFICATION</scope>
</reference>
<evidence type="ECO:0000256" key="5">
    <source>
        <dbReference type="ARBA" id="ARBA00023136"/>
    </source>
</evidence>
<evidence type="ECO:0000256" key="3">
    <source>
        <dbReference type="ARBA" id="ARBA00022692"/>
    </source>
</evidence>
<feature type="transmembrane region" description="Helical" evidence="7">
    <location>
        <begin position="148"/>
        <end position="167"/>
    </location>
</feature>
<comment type="domain">
    <text evidence="7">The DHHC domain is required for palmitoyltransferase activity.</text>
</comment>
<evidence type="ECO:0000256" key="4">
    <source>
        <dbReference type="ARBA" id="ARBA00022989"/>
    </source>
</evidence>
<comment type="subcellular location">
    <subcellularLocation>
        <location evidence="1">Membrane</location>
        <topology evidence="1">Multi-pass membrane protein</topology>
    </subcellularLocation>
</comment>
<organism evidence="9 10">
    <name type="scientific">Eptatretus burgeri</name>
    <name type="common">Inshore hagfish</name>
    <dbReference type="NCBI Taxonomy" id="7764"/>
    <lineage>
        <taxon>Eukaryota</taxon>
        <taxon>Metazoa</taxon>
        <taxon>Chordata</taxon>
        <taxon>Craniata</taxon>
        <taxon>Vertebrata</taxon>
        <taxon>Cyclostomata</taxon>
        <taxon>Myxini</taxon>
        <taxon>Myxiniformes</taxon>
        <taxon>Myxinidae</taxon>
        <taxon>Eptatretinae</taxon>
        <taxon>Eptatretus</taxon>
    </lineage>
</organism>
<dbReference type="Pfam" id="PF01529">
    <property type="entry name" value="DHHC"/>
    <property type="match status" value="1"/>
</dbReference>
<evidence type="ECO:0000256" key="7">
    <source>
        <dbReference type="RuleBase" id="RU079119"/>
    </source>
</evidence>
<sequence>MALCLGNACGVLCIILTYSFVAFAEYALVLHIALPNYSSGPWAVIHTAAFNALVLMLIIAHVRAATADPGFVPLPYTAIDFSDIRSSPRNQAEKSHEEWTVCNRCEAYRPPRAHHCRVCGRCVRKMDHHCPWINNCVGELNQRHFIQFLFYSALCCVYSATLVVGTWLKEHMGSGKAVILNHKTLTFAILLFVESLLFGIFTFVVFYDQVASVLEDETAVEHAMRRRGSHPPRPHRSRRALLQDVFGRGHVLCWLFPCHAPPIMALNHSPLTEFGV</sequence>
<keyword evidence="3 7" id="KW-0812">Transmembrane</keyword>
<dbReference type="Proteomes" id="UP000694388">
    <property type="component" value="Unplaced"/>
</dbReference>
<proteinExistence type="inferred from homology"/>
<feature type="transmembrane region" description="Helical" evidence="7">
    <location>
        <begin position="40"/>
        <end position="60"/>
    </location>
</feature>
<keyword evidence="2 7" id="KW-0808">Transferase</keyword>
<dbReference type="GO" id="GO:0016020">
    <property type="term" value="C:membrane"/>
    <property type="evidence" value="ECO:0007669"/>
    <property type="project" value="UniProtKB-SubCell"/>
</dbReference>
<dbReference type="OMA" id="CGKSHPI"/>
<dbReference type="PANTHER" id="PTHR12246">
    <property type="entry name" value="PALMITOYLTRANSFERASE ZDHHC16"/>
    <property type="match status" value="1"/>
</dbReference>
<name>A0A8C4WW27_EPTBU</name>
<feature type="domain" description="Palmitoyltransferase DHHC" evidence="8">
    <location>
        <begin position="97"/>
        <end position="223"/>
    </location>
</feature>
<evidence type="ECO:0000256" key="1">
    <source>
        <dbReference type="ARBA" id="ARBA00004141"/>
    </source>
</evidence>
<dbReference type="GeneTree" id="ENSGT00940000164842"/>
<evidence type="ECO:0000313" key="10">
    <source>
        <dbReference type="Proteomes" id="UP000694388"/>
    </source>
</evidence>